<evidence type="ECO:0000256" key="1">
    <source>
        <dbReference type="SAM" id="SignalP"/>
    </source>
</evidence>
<evidence type="ECO:0008006" key="4">
    <source>
        <dbReference type="Google" id="ProtNLM"/>
    </source>
</evidence>
<accession>A0A4Y3PKS9</accession>
<organism evidence="2 3">
    <name type="scientific">Brevibacillus parabrevis</name>
    <dbReference type="NCBI Taxonomy" id="54914"/>
    <lineage>
        <taxon>Bacteria</taxon>
        <taxon>Bacillati</taxon>
        <taxon>Bacillota</taxon>
        <taxon>Bacilli</taxon>
        <taxon>Bacillales</taxon>
        <taxon>Paenibacillaceae</taxon>
        <taxon>Brevibacillus</taxon>
    </lineage>
</organism>
<protein>
    <recommendedName>
        <fullName evidence="4">Copper amine oxidase</fullName>
    </recommendedName>
</protein>
<dbReference type="Proteomes" id="UP000316882">
    <property type="component" value="Unassembled WGS sequence"/>
</dbReference>
<sequence length="316" mass="34877">MKRWQKAMAAIACSGAILIASGVGADPVHASTFQTQAYAPVVLLQPGQDIPFSVQFTAGFQAKVTNLRTKAVTTIDLSANKTKYMDKGIYQADGKLLRTMDGFTQKLVELVPFRDAKGNLRWIGKQIMWGFNNEDYVAVATSVWNVVDNKPQLLSLTVEKADEDNMPSQEVSINSGFSMRGDSTYVLDTKYADVTGDGVKDQILLIGDKMGFSMNQTAKNLRLVVREGKDHQQTIIPVGKRDQGLLPKLAIADGNQDQVKDILVTMPTAAGNVYSQITWKENRPRPVVEQDQLNNRTVYQPVMGVHGEAVAMKRLR</sequence>
<keyword evidence="1" id="KW-0732">Signal</keyword>
<reference evidence="2 3" key="1">
    <citation type="submission" date="2019-06" db="EMBL/GenBank/DDBJ databases">
        <title>Whole genome shotgun sequence of Brevibacillus parabrevis NBRC 12334.</title>
        <authorList>
            <person name="Hosoyama A."/>
            <person name="Uohara A."/>
            <person name="Ohji S."/>
            <person name="Ichikawa N."/>
        </authorList>
    </citation>
    <scope>NUCLEOTIDE SEQUENCE [LARGE SCALE GENOMIC DNA]</scope>
    <source>
        <strain evidence="2 3">NBRC 12334</strain>
    </source>
</reference>
<comment type="caution">
    <text evidence="2">The sequence shown here is derived from an EMBL/GenBank/DDBJ whole genome shotgun (WGS) entry which is preliminary data.</text>
</comment>
<dbReference type="RefSeq" id="WP_122966640.1">
    <property type="nucleotide sequence ID" value="NZ_BJMH01000017.1"/>
</dbReference>
<name>A0A4Y3PKS9_BREPA</name>
<dbReference type="STRING" id="54914.AV540_17255"/>
<dbReference type="AlphaFoldDB" id="A0A4Y3PKS9"/>
<proteinExistence type="predicted"/>
<feature type="chain" id="PRO_5038951779" description="Copper amine oxidase" evidence="1">
    <location>
        <begin position="26"/>
        <end position="316"/>
    </location>
</feature>
<gene>
    <name evidence="2" type="ORF">BPA01_34770</name>
</gene>
<dbReference type="EMBL" id="BJMH01000017">
    <property type="protein sequence ID" value="GEB33897.1"/>
    <property type="molecule type" value="Genomic_DNA"/>
</dbReference>
<evidence type="ECO:0000313" key="2">
    <source>
        <dbReference type="EMBL" id="GEB33897.1"/>
    </source>
</evidence>
<feature type="signal peptide" evidence="1">
    <location>
        <begin position="1"/>
        <end position="25"/>
    </location>
</feature>
<evidence type="ECO:0000313" key="3">
    <source>
        <dbReference type="Proteomes" id="UP000316882"/>
    </source>
</evidence>
<keyword evidence="3" id="KW-1185">Reference proteome</keyword>